<proteinExistence type="inferred from homology"/>
<dbReference type="PANTHER" id="PTHR30193:SF1">
    <property type="entry name" value="ABC TRANSPORTER PERMEASE PROTEIN YESP-RELATED"/>
    <property type="match status" value="1"/>
</dbReference>
<dbReference type="InterPro" id="IPR000515">
    <property type="entry name" value="MetI-like"/>
</dbReference>
<organism evidence="9">
    <name type="scientific">Caldilineaceae bacterium SB0661_bin_32</name>
    <dbReference type="NCBI Taxonomy" id="2605255"/>
    <lineage>
        <taxon>Bacteria</taxon>
        <taxon>Bacillati</taxon>
        <taxon>Chloroflexota</taxon>
        <taxon>Caldilineae</taxon>
        <taxon>Caldilineales</taxon>
        <taxon>Caldilineaceae</taxon>
    </lineage>
</organism>
<evidence type="ECO:0000256" key="5">
    <source>
        <dbReference type="ARBA" id="ARBA00022989"/>
    </source>
</evidence>
<evidence type="ECO:0000256" key="2">
    <source>
        <dbReference type="ARBA" id="ARBA00022448"/>
    </source>
</evidence>
<evidence type="ECO:0000256" key="6">
    <source>
        <dbReference type="ARBA" id="ARBA00023136"/>
    </source>
</evidence>
<evidence type="ECO:0000313" key="9">
    <source>
        <dbReference type="EMBL" id="MYC97549.1"/>
    </source>
</evidence>
<feature type="transmembrane region" description="Helical" evidence="7">
    <location>
        <begin position="126"/>
        <end position="146"/>
    </location>
</feature>
<comment type="caution">
    <text evidence="9">The sequence shown here is derived from an EMBL/GenBank/DDBJ whole genome shotgun (WGS) entry which is preliminary data.</text>
</comment>
<dbReference type="AlphaFoldDB" id="A0A6B1DD69"/>
<dbReference type="PANTHER" id="PTHR30193">
    <property type="entry name" value="ABC TRANSPORTER PERMEASE PROTEIN"/>
    <property type="match status" value="1"/>
</dbReference>
<dbReference type="Gene3D" id="1.10.3720.10">
    <property type="entry name" value="MetI-like"/>
    <property type="match status" value="1"/>
</dbReference>
<evidence type="ECO:0000259" key="8">
    <source>
        <dbReference type="PROSITE" id="PS50928"/>
    </source>
</evidence>
<dbReference type="SUPFAM" id="SSF161098">
    <property type="entry name" value="MetI-like"/>
    <property type="match status" value="1"/>
</dbReference>
<dbReference type="EMBL" id="VXMH01000120">
    <property type="protein sequence ID" value="MYC97549.1"/>
    <property type="molecule type" value="Genomic_DNA"/>
</dbReference>
<sequence>MQMATLASRLKFQGLSERLTTTKQRRDNFYGYLFLIPWLLGFFGLFIGPGLGSLYFSFTKYDVLSAPEWIGLDNYIKMFTDDPLFYTSLGRTFYYAGLGVPLGVIGSMFLAILLNAKLKGLAMYRTLFFMPSLVPIVASVVLWKWLLHADFGIINQWLIDLGWSDPPGWFGDRRWAIPSLIMMGLWQGLGGTRMIIFLAGLQGIPESLYEAASIDGATALHKLRHVTIPLLTPTIFFNMVLGIIGGLQVFTAAFVATEGGPGFATTFYSLHLYRHAFDYWNMGYASSLAWFFAFVIVSMTIWQLRLSRRWVFYYGS</sequence>
<dbReference type="GO" id="GO:0005886">
    <property type="term" value="C:plasma membrane"/>
    <property type="evidence" value="ECO:0007669"/>
    <property type="project" value="UniProtKB-SubCell"/>
</dbReference>
<keyword evidence="5 7" id="KW-1133">Transmembrane helix</keyword>
<feature type="transmembrane region" description="Helical" evidence="7">
    <location>
        <begin position="175"/>
        <end position="199"/>
    </location>
</feature>
<dbReference type="PROSITE" id="PS50928">
    <property type="entry name" value="ABC_TM1"/>
    <property type="match status" value="1"/>
</dbReference>
<gene>
    <name evidence="9" type="ORF">F4X14_21560</name>
</gene>
<dbReference type="InterPro" id="IPR051393">
    <property type="entry name" value="ABC_transporter_permease"/>
</dbReference>
<name>A0A6B1DD69_9CHLR</name>
<evidence type="ECO:0000256" key="1">
    <source>
        <dbReference type="ARBA" id="ARBA00004651"/>
    </source>
</evidence>
<dbReference type="InterPro" id="IPR035906">
    <property type="entry name" value="MetI-like_sf"/>
</dbReference>
<dbReference type="CDD" id="cd06261">
    <property type="entry name" value="TM_PBP2"/>
    <property type="match status" value="1"/>
</dbReference>
<evidence type="ECO:0000256" key="7">
    <source>
        <dbReference type="RuleBase" id="RU363032"/>
    </source>
</evidence>
<keyword evidence="2 7" id="KW-0813">Transport</keyword>
<evidence type="ECO:0000256" key="3">
    <source>
        <dbReference type="ARBA" id="ARBA00022475"/>
    </source>
</evidence>
<dbReference type="GO" id="GO:0055085">
    <property type="term" value="P:transmembrane transport"/>
    <property type="evidence" value="ECO:0007669"/>
    <property type="project" value="InterPro"/>
</dbReference>
<feature type="transmembrane region" description="Helical" evidence="7">
    <location>
        <begin position="93"/>
        <end position="114"/>
    </location>
</feature>
<dbReference type="Pfam" id="PF00528">
    <property type="entry name" value="BPD_transp_1"/>
    <property type="match status" value="1"/>
</dbReference>
<feature type="domain" description="ABC transmembrane type-1" evidence="8">
    <location>
        <begin position="89"/>
        <end position="301"/>
    </location>
</feature>
<keyword evidence="6 7" id="KW-0472">Membrane</keyword>
<accession>A0A6B1DD69</accession>
<comment type="subcellular location">
    <subcellularLocation>
        <location evidence="1 7">Cell membrane</location>
        <topology evidence="1 7">Multi-pass membrane protein</topology>
    </subcellularLocation>
</comment>
<feature type="transmembrane region" description="Helical" evidence="7">
    <location>
        <begin position="230"/>
        <end position="256"/>
    </location>
</feature>
<keyword evidence="4 7" id="KW-0812">Transmembrane</keyword>
<protein>
    <submittedName>
        <fullName evidence="9">Sugar ABC transporter permease</fullName>
    </submittedName>
</protein>
<feature type="transmembrane region" description="Helical" evidence="7">
    <location>
        <begin position="29"/>
        <end position="56"/>
    </location>
</feature>
<keyword evidence="3" id="KW-1003">Cell membrane</keyword>
<comment type="similarity">
    <text evidence="7">Belongs to the binding-protein-dependent transport system permease family.</text>
</comment>
<feature type="transmembrane region" description="Helical" evidence="7">
    <location>
        <begin position="282"/>
        <end position="302"/>
    </location>
</feature>
<reference evidence="9" key="1">
    <citation type="submission" date="2019-09" db="EMBL/GenBank/DDBJ databases">
        <title>Characterisation of the sponge microbiome using genome-centric metagenomics.</title>
        <authorList>
            <person name="Engelberts J.P."/>
            <person name="Robbins S.J."/>
            <person name="De Goeij J.M."/>
            <person name="Aranda M."/>
            <person name="Bell S.C."/>
            <person name="Webster N.S."/>
        </authorList>
    </citation>
    <scope>NUCLEOTIDE SEQUENCE</scope>
    <source>
        <strain evidence="9">SB0661_bin_32</strain>
    </source>
</reference>
<evidence type="ECO:0000256" key="4">
    <source>
        <dbReference type="ARBA" id="ARBA00022692"/>
    </source>
</evidence>